<keyword evidence="1" id="KW-0472">Membrane</keyword>
<reference evidence="3" key="1">
    <citation type="submission" date="2015-12" db="EMBL/GenBank/DDBJ databases">
        <authorList>
            <person name="Lauer A."/>
            <person name="Humrighouse B."/>
            <person name="Loparev V."/>
            <person name="Shewmaker P.L."/>
            <person name="Whitney A.M."/>
            <person name="McLaughlin R.W."/>
        </authorList>
    </citation>
    <scope>NUCLEOTIDE SEQUENCE [LARGE SCALE GENOMIC DNA]</scope>
    <source>
        <strain evidence="3">LMG 26678</strain>
    </source>
</reference>
<dbReference type="STRING" id="118060.ATZ35_15455"/>
<dbReference type="AlphaFoldDB" id="A0A0U2X2C9"/>
<dbReference type="KEGG" id="erx:ATZ35_15455"/>
<evidence type="ECO:0000256" key="1">
    <source>
        <dbReference type="SAM" id="Phobius"/>
    </source>
</evidence>
<keyword evidence="1" id="KW-1133">Transmembrane helix</keyword>
<proteinExistence type="predicted"/>
<evidence type="ECO:0000313" key="3">
    <source>
        <dbReference type="Proteomes" id="UP000067523"/>
    </source>
</evidence>
<sequence>MEELSLKEIEELRLWAKRKETNSITTYFLVASMLPCVLLNGGFYFIIFLFVILCIKSFLGMYFEDKNQKAFIICVVLTNIYYLFSLMILNRIAGNLKAELANENKELL</sequence>
<evidence type="ECO:0000313" key="2">
    <source>
        <dbReference type="EMBL" id="ALS38490.1"/>
    </source>
</evidence>
<feature type="transmembrane region" description="Helical" evidence="1">
    <location>
        <begin position="70"/>
        <end position="89"/>
    </location>
</feature>
<dbReference type="EMBL" id="CP013655">
    <property type="protein sequence ID" value="ALS38490.1"/>
    <property type="molecule type" value="Genomic_DNA"/>
</dbReference>
<gene>
    <name evidence="2" type="ORF">ATZ35_15455</name>
</gene>
<accession>A0A0U2X2C9</accession>
<organism evidence="2 3">
    <name type="scientific">Enterococcus rotai</name>
    <dbReference type="NCBI Taxonomy" id="118060"/>
    <lineage>
        <taxon>Bacteria</taxon>
        <taxon>Bacillati</taxon>
        <taxon>Bacillota</taxon>
        <taxon>Bacilli</taxon>
        <taxon>Lactobacillales</taxon>
        <taxon>Enterococcaceae</taxon>
        <taxon>Enterococcus</taxon>
    </lineage>
</organism>
<dbReference type="Proteomes" id="UP000067523">
    <property type="component" value="Chromosome"/>
</dbReference>
<keyword evidence="1" id="KW-0812">Transmembrane</keyword>
<dbReference type="RefSeq" id="WP_208928040.1">
    <property type="nucleotide sequence ID" value="NZ_CP013655.1"/>
</dbReference>
<name>A0A0U2X2C9_9ENTE</name>
<feature type="transmembrane region" description="Helical" evidence="1">
    <location>
        <begin position="27"/>
        <end position="58"/>
    </location>
</feature>
<keyword evidence="3" id="KW-1185">Reference proteome</keyword>
<protein>
    <submittedName>
        <fullName evidence="2">Uncharacterized protein</fullName>
    </submittedName>
</protein>